<dbReference type="EMBL" id="CM035408">
    <property type="protein sequence ID" value="KAH7441413.1"/>
    <property type="molecule type" value="Genomic_DNA"/>
</dbReference>
<comment type="similarity">
    <text evidence="1">Belongs to the VPS13 family.</text>
</comment>
<dbReference type="GO" id="GO:0045053">
    <property type="term" value="P:protein retention in Golgi apparatus"/>
    <property type="evidence" value="ECO:0007669"/>
    <property type="project" value="TreeGrafter"/>
</dbReference>
<evidence type="ECO:0000259" key="4">
    <source>
        <dbReference type="Pfam" id="PF12624"/>
    </source>
</evidence>
<keyword evidence="7" id="KW-1185">Reference proteome</keyword>
<evidence type="ECO:0008006" key="8">
    <source>
        <dbReference type="Google" id="ProtNLM"/>
    </source>
</evidence>
<comment type="caution">
    <text evidence="6">The sequence shown here is derived from an EMBL/GenBank/DDBJ whole genome shotgun (WGS) entry which is preliminary data.</text>
</comment>
<dbReference type="InterPro" id="IPR009543">
    <property type="entry name" value="VPS13_VAB"/>
</dbReference>
<dbReference type="GO" id="GO:0006623">
    <property type="term" value="P:protein targeting to vacuole"/>
    <property type="evidence" value="ECO:0007669"/>
    <property type="project" value="TreeGrafter"/>
</dbReference>
<evidence type="ECO:0000313" key="6">
    <source>
        <dbReference type="EMBL" id="KAH7441413.1"/>
    </source>
</evidence>
<feature type="domain" description="Chorein N-terminal" evidence="4">
    <location>
        <begin position="2"/>
        <end position="1122"/>
    </location>
</feature>
<dbReference type="OrthoDB" id="428159at2759"/>
<evidence type="ECO:0000256" key="2">
    <source>
        <dbReference type="ARBA" id="ARBA00022448"/>
    </source>
</evidence>
<dbReference type="Pfam" id="PF25036">
    <property type="entry name" value="VPS13_VAB"/>
    <property type="match status" value="2"/>
</dbReference>
<evidence type="ECO:0000259" key="5">
    <source>
        <dbReference type="Pfam" id="PF25036"/>
    </source>
</evidence>
<sequence length="2681" mass="300223">MQVIAERIHFRYIDQTTDPEMAFSFGIKFSYLIMNTEQSISGAGPGRAKSNIVNKLVEFEQLSIYWNSNEDKEKQLADHDLLQNECKYLIHPFNASVRFTVNKNPLLDGSTPQFSTTFEIKKLDFTIEDRQLHEMLLLWDALYICQMREKYGQFRPAVGQHGFTKKEEGWQKVWWQYAIHAVLVDVQKALRRTAWSYLGWRIAMRRNYVLLYKEKLDCLWKGKPAGGESLQKLEELEKELDLDEILAFRSIAEDKLKGQVMFGPSEEVVEGEAMDSRSDVKPEDIASQKHRSWLNFLSLGMLGAAGSTSASDQFAGVLPDEIIEDISEATRYHPLSLKAYGELPKGSCRFAITSHISGAEINLRRMHPNYAIASLDMQSIDARIRVWQQSTKIYFSVKTLKVEDQFQNTSVYHTVLGNEGTILPHFSQMGSYQPSYAEAVIGTKQSNMSEASSDSRIKWINNMPFLVVECEILSENRDFDIIINITMQPAEFVYSPTLMKQMNNFISRPSSLRTLKDLIFSSLNGLQSPQIRLQSKAELTLAMGKRVSLSIEAQRPVLIFPQNFESLNNNHLIIMINSLQVTSIDQIVHHRFGDHNGKEEKTSSRTGSLKFQTSIFTEHKEPINASDAVSNESVHPAVYDKFHLHLIGVQVIVAPHLYDWQASWKGPTKYIDFHIAKIFDAEVFFEMCAVRDEPALTRFKVFGEIPSVDLTFSSKKWRIIKSFISGNSEENVASSKYVSESSMVPVVELKWSNDSLFDDGSPATHLKLELFSNFMSLLVHSEGEESSESIIILLMKGENASLLFLDSDIKQKLEFHISSLHIQKPSKESNPFPFLSLHSTGNLAISGLFLPNPIWSWELKASEMVAVVRGVCSHPEEVVAVNVKGLRHSGTWKSGRMDAMHLKAAYAKIMADNILLERTIEHSDCHLCLTNLACIMSGIEQQQCSEILALIASEALHGVEIDILSLEKNRNVYISMPFLNLRVHFANWRLFLRVLNSYSFLRSDDNKNECNSIPMLSTADAQQKENSIVSSDHNTLACIMIQSSLMSININLPNHSIEFYDKFTSDSRMSSVAENDVLSEKGYFSSISKQSSAISCNIALQVKNLCYRESLCNFESSIVKCEVRAIDCFPGDAQSIPLLQATGIEVKSSLEVSSSNKKSITMHLSVVKRLDIWCSPTVIHFLRCFKFEDGPHAASNIELEVACIMISLERGSLLLTDGGWNYNAPIFELRMKNLNSEITWSCPDQLSATTRMLLEADYHDMEKVAWEPFLEPWDLLCHLACSGTNIPFQQADLKFSSADNMNVNITKAFFQASARAVDLFSATGSSRETFSVSKTQSIVGYAPYWLQNDTGIRLKYWLVGASKLDDIDCFVDDSESEWLSQNIVDTGSSVPINIQETPEQVFHSGRLNSSSERLFDRSSYNGKHRLIRIQLEGTASASCVLSMDLVGLNIFYVTFSHSSNDLLDSKKRKEKQKIDAKVGGDHVEVEVESSAFQMPVVYEVSSHCYSKVIRIYSTVSLVNATTIPMEVRFDIPFGVVPKVMEPILPGEVIPLPVHLAETGQIRWKPMGNSHLWSETQSLSHIFSASKLGSLRAFVSYPSNPSDAIFRCCVMVQENESSKSSISAILKQSYSSMTSSVDTRISSFPPSFLTGSRSDSSSPGAVPIVRELVFEAPFVFKNCLPLPLSLIINSSAGHELTCRVPECDTIFVLEVNTAHDLALTINVPGFLSASLVLESTTNLVEQHKNDIQNKFSLTRTICLLPDNIHGYSVYCKTESSFNLMSGAREICISVPFWFYNHTGVTLGIVDGDADVHKKNHHQVMQQLIPDFSLFDQELGCFDTESVGLNTVLSEPALSTNRLFTHGHFCGTTNMRSVGGGKKIISCIPSRYSSSAIENSTKGVHGSKPFVYSPMSDTELGDNRLRARVALPCSGKGALTSHANKFSWSRPFSLNPPGGMTSIVLPVSEEEGGYIVSVVSAPVLGACAGKTRTITFQPRFVLVNACSHDLCYRQQGIDRFQYLMKGEQAHLYWSDMSKPLLVSLRLEQQGWDWSGAFVPDQLGDTQLKMRNMGTGTTQILRVEVQNAGSFQHASNAMPSTDNSLGTFLLLISDDESGFMPYRIENFSLERLRFFQSKCPDFESTLLPYSSCLYAWDEPWRPHQLVVEVPGEGCLGSFDLDDVRDYPVVHIPARNQKPERWFSICVYAEGPTRVLSLQDVHLHPKENLCGRNLKGPFPKHTDEYTGGTFSFNFSFASLGISVMNTFPQEILFATAQDVMITLSRNPHEENLSINISYIQFDNQLPHAQYPVMFLSGICDQNELSNLKEGKRGDSPASGEFFLEQLAFTLAVSKWRHHTSSVECFQKIHARMAPSQVQLDEQIVNCLVEFCRTTRDAGFHPDYHDYDGEIKFSSGREIFLNHRYMLTLDRKSTKFRLLRILKFEDIYKCWPVAEAVNFLRGQTSKDLLLASGGRKVYIESLLIGPIELTVSFSSIPWREAAHSQNISEESAPFMQQSLLALLDIEEAPVQLGQLFFAHPLARWDAIRGMVIRHYTRQLLHEIYKVLGSVGLLGNPMGFMKSLGLGVREFVSAPAKSFVQSPRQLVGGFAEGTQSLVSNTVFAVSNAATLISRAAKKGVTSLAPGHQQQIGFQDYGVISELLEGLTGLLQSPVTGAARHGLPGILSAPDL</sequence>
<dbReference type="Proteomes" id="UP000825935">
    <property type="component" value="Chromosome 3"/>
</dbReference>
<organism evidence="6 7">
    <name type="scientific">Ceratopteris richardii</name>
    <name type="common">Triangle waterfern</name>
    <dbReference type="NCBI Taxonomy" id="49495"/>
    <lineage>
        <taxon>Eukaryota</taxon>
        <taxon>Viridiplantae</taxon>
        <taxon>Streptophyta</taxon>
        <taxon>Embryophyta</taxon>
        <taxon>Tracheophyta</taxon>
        <taxon>Polypodiopsida</taxon>
        <taxon>Polypodiidae</taxon>
        <taxon>Polypodiales</taxon>
        <taxon>Pteridineae</taxon>
        <taxon>Pteridaceae</taxon>
        <taxon>Parkerioideae</taxon>
        <taxon>Ceratopteris</taxon>
    </lineage>
</organism>
<protein>
    <recommendedName>
        <fullName evidence="8">Vacuolar protein sorting-associated protein 13 VPS13 adaptor binding domain-containing protein</fullName>
    </recommendedName>
</protein>
<dbReference type="GO" id="GO:0006869">
    <property type="term" value="P:lipid transport"/>
    <property type="evidence" value="ECO:0007669"/>
    <property type="project" value="UniProtKB-KW"/>
</dbReference>
<keyword evidence="3" id="KW-0445">Lipid transport</keyword>
<gene>
    <name evidence="6" type="ORF">KP509_03G037800</name>
</gene>
<accession>A0A8T2V6D1</accession>
<dbReference type="Pfam" id="PF12624">
    <property type="entry name" value="VPS13_N"/>
    <property type="match status" value="1"/>
</dbReference>
<dbReference type="PANTHER" id="PTHR16166">
    <property type="entry name" value="VACUOLAR PROTEIN SORTING-ASSOCIATED PROTEIN VPS13"/>
    <property type="match status" value="1"/>
</dbReference>
<evidence type="ECO:0000256" key="1">
    <source>
        <dbReference type="ARBA" id="ARBA00006545"/>
    </source>
</evidence>
<keyword evidence="2" id="KW-0813">Transport</keyword>
<evidence type="ECO:0000256" key="3">
    <source>
        <dbReference type="ARBA" id="ARBA00023055"/>
    </source>
</evidence>
<dbReference type="PANTHER" id="PTHR16166:SF143">
    <property type="entry name" value="PROTEIN SORTING-ASSOCIATED PROTEIN, PUTATIVE (DUF1162)-RELATED"/>
    <property type="match status" value="1"/>
</dbReference>
<name>A0A8T2V6D1_CERRI</name>
<feature type="domain" description="Vacuolar protein sorting-associated protein 13 VPS13 adaptor binding" evidence="5">
    <location>
        <begin position="1903"/>
        <end position="2154"/>
    </location>
</feature>
<proteinExistence type="inferred from homology"/>
<evidence type="ECO:0000313" key="7">
    <source>
        <dbReference type="Proteomes" id="UP000825935"/>
    </source>
</evidence>
<dbReference type="InterPro" id="IPR026854">
    <property type="entry name" value="VPS13_N"/>
</dbReference>
<reference evidence="6" key="1">
    <citation type="submission" date="2021-08" db="EMBL/GenBank/DDBJ databases">
        <title>WGS assembly of Ceratopteris richardii.</title>
        <authorList>
            <person name="Marchant D.B."/>
            <person name="Chen G."/>
            <person name="Jenkins J."/>
            <person name="Shu S."/>
            <person name="Leebens-Mack J."/>
            <person name="Grimwood J."/>
            <person name="Schmutz J."/>
            <person name="Soltis P."/>
            <person name="Soltis D."/>
            <person name="Chen Z.-H."/>
        </authorList>
    </citation>
    <scope>NUCLEOTIDE SEQUENCE</scope>
    <source>
        <strain evidence="6">Whitten #5841</strain>
        <tissue evidence="6">Leaf</tissue>
    </source>
</reference>
<dbReference type="InterPro" id="IPR026847">
    <property type="entry name" value="VPS13"/>
</dbReference>
<feature type="domain" description="Vacuolar protein sorting-associated protein 13 VPS13 adaptor binding" evidence="5">
    <location>
        <begin position="1504"/>
        <end position="1808"/>
    </location>
</feature>